<evidence type="ECO:0000313" key="1">
    <source>
        <dbReference type="EMBL" id="KAJ9100418.1"/>
    </source>
</evidence>
<evidence type="ECO:0000313" key="2">
    <source>
        <dbReference type="Proteomes" id="UP001241377"/>
    </source>
</evidence>
<gene>
    <name evidence="1" type="ORF">QFC19_005556</name>
</gene>
<sequence length="636" mass="72439">MVNQRTPSQHNSTLFILPHIATRRQLFKTPPNPSTKLLDSPGSHSFFLERSVTGEGNDSDPLTLVERLRLWRHDALMQHQYQTAAFVGDKVLSLTHDANDAFWLAQVYYNSGQYLRAKELILGKPEYEKSVTCRYLAARSAIKLELWDEALDLVGENNPFSDRSDRARGERTILSDNKRTEQPPKEVGDGGIKLEASMCYLRGMIYANQNNFERAKECYKEALVVDVKCYEAFNELVSNSMMMPAEEWDFVQNLRYDDDLIRLLYCSRLSKYVNRARYEEADTILNQEYELHDNNDLLVNRANYLYVLCNFDECLQVCEKVLAQDHLNFEILPLYFSCLYENGGKNKLFLKAHQLADTHPTDPVTWLAIGTYYLLVNNLPEARKFFSKATLLDPNHGYAWIGFGHTFAADGEHEQAMSAYAFAARLYPGTHLPHLFLGMQHFLMNNFSLAQEYLQSLYQICATDPLLLNELGVVCFHRNNLSRAQAYFEEALAAAKHLNADSKAWISIHTNLGHTFRRSKQLEKALECFQQVLRLSHKDDASILAAVGLVHLKLGNASMAVESLHNSLAISPSNPIANDLLKRALELSRDSFASVQVPGIPKSKRLDDKQDVSELAESLKRGEESSEDEEMEIESD</sequence>
<dbReference type="Proteomes" id="UP001241377">
    <property type="component" value="Unassembled WGS sequence"/>
</dbReference>
<comment type="caution">
    <text evidence="1">The sequence shown here is derived from an EMBL/GenBank/DDBJ whole genome shotgun (WGS) entry which is preliminary data.</text>
</comment>
<name>A0ACC2VM05_9TREE</name>
<organism evidence="1 2">
    <name type="scientific">Naganishia cerealis</name>
    <dbReference type="NCBI Taxonomy" id="610337"/>
    <lineage>
        <taxon>Eukaryota</taxon>
        <taxon>Fungi</taxon>
        <taxon>Dikarya</taxon>
        <taxon>Basidiomycota</taxon>
        <taxon>Agaricomycotina</taxon>
        <taxon>Tremellomycetes</taxon>
        <taxon>Filobasidiales</taxon>
        <taxon>Filobasidiaceae</taxon>
        <taxon>Naganishia</taxon>
    </lineage>
</organism>
<reference evidence="1" key="1">
    <citation type="submission" date="2023-04" db="EMBL/GenBank/DDBJ databases">
        <title>Draft Genome sequencing of Naganishia species isolated from polar environments using Oxford Nanopore Technology.</title>
        <authorList>
            <person name="Leo P."/>
            <person name="Venkateswaran K."/>
        </authorList>
    </citation>
    <scope>NUCLEOTIDE SEQUENCE</scope>
    <source>
        <strain evidence="1">MNA-CCFEE 5261</strain>
    </source>
</reference>
<keyword evidence="2" id="KW-1185">Reference proteome</keyword>
<dbReference type="EMBL" id="JASBWR010000063">
    <property type="protein sequence ID" value="KAJ9100418.1"/>
    <property type="molecule type" value="Genomic_DNA"/>
</dbReference>
<accession>A0ACC2VM05</accession>
<proteinExistence type="predicted"/>
<protein>
    <submittedName>
        <fullName evidence="1">Uncharacterized protein</fullName>
    </submittedName>
</protein>